<dbReference type="STRING" id="1122190.GCA_000621105_01412"/>
<sequence>MAIKLFSIYGRVQGVAFRFFTQQEAQKLGVKGYTRNRDDGSVEVVAEANDEIMTEFEKWLYKGSPSARVERVVATDYLGTEIFKRFEIRR</sequence>
<dbReference type="Proteomes" id="UP000501366">
    <property type="component" value="Chromosome"/>
</dbReference>
<dbReference type="OrthoDB" id="5295388at2"/>
<feature type="active site" evidence="5">
    <location>
        <position position="18"/>
    </location>
</feature>
<accession>A0A011NCY6</accession>
<reference evidence="8 10" key="1">
    <citation type="journal article" date="2014" name="Genome Announc.">
        <title>Genome Sequence of a Presumptive Mannheimia haemolytica Strain with an A1/A6-Cross-Reactive Serotype from a White-Tailed Deer (Odocoileus virginianus).</title>
        <authorList>
            <person name="Lawrence P.K."/>
            <person name="Bey R.F."/>
            <person name="Wiener B."/>
            <person name="Kittichotirat W."/>
            <person name="Bumgarner R.E."/>
        </authorList>
    </citation>
    <scope>NUCLEOTIDE SEQUENCE [LARGE SCALE GENOMIC DNA]</scope>
    <source>
        <strain evidence="8 10">PKL10</strain>
    </source>
</reference>
<dbReference type="AlphaFoldDB" id="A0A011NCY6"/>
<dbReference type="InterPro" id="IPR020456">
    <property type="entry name" value="Acylphosphatase"/>
</dbReference>
<dbReference type="InterPro" id="IPR001792">
    <property type="entry name" value="Acylphosphatase-like_dom"/>
</dbReference>
<dbReference type="PROSITE" id="PS51160">
    <property type="entry name" value="ACYLPHOSPHATASE_3"/>
    <property type="match status" value="1"/>
</dbReference>
<dbReference type="Proteomes" id="UP000054123">
    <property type="component" value="Unassembled WGS sequence"/>
</dbReference>
<evidence type="ECO:0000313" key="9">
    <source>
        <dbReference type="EMBL" id="QIM65879.1"/>
    </source>
</evidence>
<dbReference type="SUPFAM" id="SSF54975">
    <property type="entry name" value="Acylphosphatase/BLUF domain-like"/>
    <property type="match status" value="1"/>
</dbReference>
<comment type="catalytic activity">
    <reaction evidence="4 5">
        <text>an acyl phosphate + H2O = a carboxylate + phosphate + H(+)</text>
        <dbReference type="Rhea" id="RHEA:14965"/>
        <dbReference type="ChEBI" id="CHEBI:15377"/>
        <dbReference type="ChEBI" id="CHEBI:15378"/>
        <dbReference type="ChEBI" id="CHEBI:29067"/>
        <dbReference type="ChEBI" id="CHEBI:43474"/>
        <dbReference type="ChEBI" id="CHEBI:59918"/>
        <dbReference type="EC" id="3.6.1.7"/>
    </reaction>
</comment>
<evidence type="ECO:0000259" key="7">
    <source>
        <dbReference type="PROSITE" id="PS51160"/>
    </source>
</evidence>
<gene>
    <name evidence="9" type="ORF">A4G16_00005</name>
    <name evidence="8" type="ORF">AK33_03925</name>
</gene>
<dbReference type="EMBL" id="CP015030">
    <property type="protein sequence ID" value="QIM65879.1"/>
    <property type="molecule type" value="Genomic_DNA"/>
</dbReference>
<evidence type="ECO:0000313" key="11">
    <source>
        <dbReference type="Proteomes" id="UP000501366"/>
    </source>
</evidence>
<reference evidence="9 11" key="2">
    <citation type="submission" date="2016-03" db="EMBL/GenBank/DDBJ databases">
        <authorList>
            <person name="Bojesen A.M."/>
            <person name="Planet P."/>
            <person name="Hansen M.J."/>
        </authorList>
    </citation>
    <scope>NUCLEOTIDE SEQUENCE [LARGE SCALE GENOMIC DNA]</scope>
    <source>
        <strain evidence="9 11">B 234/94</strain>
    </source>
</reference>
<protein>
    <recommendedName>
        <fullName evidence="3 5">acylphosphatase</fullName>
        <ecNumber evidence="2 5">3.6.1.7</ecNumber>
    </recommendedName>
</protein>
<dbReference type="InterPro" id="IPR017968">
    <property type="entry name" value="Acylphosphatase_CS"/>
</dbReference>
<dbReference type="InterPro" id="IPR036046">
    <property type="entry name" value="Acylphosphatase-like_dom_sf"/>
</dbReference>
<dbReference type="Gene3D" id="3.30.70.100">
    <property type="match status" value="1"/>
</dbReference>
<dbReference type="PANTHER" id="PTHR47268:SF4">
    <property type="entry name" value="ACYLPHOSPHATASE"/>
    <property type="match status" value="1"/>
</dbReference>
<evidence type="ECO:0000256" key="2">
    <source>
        <dbReference type="ARBA" id="ARBA00012150"/>
    </source>
</evidence>
<evidence type="ECO:0000313" key="10">
    <source>
        <dbReference type="Proteomes" id="UP000054123"/>
    </source>
</evidence>
<dbReference type="EMBL" id="JANJ01000003">
    <property type="protein sequence ID" value="EXI62412.1"/>
    <property type="molecule type" value="Genomic_DNA"/>
</dbReference>
<dbReference type="KEGG" id="mgra:A4G16_00005"/>
<evidence type="ECO:0000256" key="4">
    <source>
        <dbReference type="ARBA" id="ARBA00047645"/>
    </source>
</evidence>
<evidence type="ECO:0000256" key="3">
    <source>
        <dbReference type="ARBA" id="ARBA00015991"/>
    </source>
</evidence>
<dbReference type="RefSeq" id="WP_042802097.1">
    <property type="nucleotide sequence ID" value="NZ_AVSP01000013.1"/>
</dbReference>
<evidence type="ECO:0000313" key="8">
    <source>
        <dbReference type="EMBL" id="EXI62412.1"/>
    </source>
</evidence>
<dbReference type="PATRIC" id="fig|1450449.3.peg.753"/>
<dbReference type="GO" id="GO:0003998">
    <property type="term" value="F:acylphosphatase activity"/>
    <property type="evidence" value="ECO:0007669"/>
    <property type="project" value="UniProtKB-EC"/>
</dbReference>
<name>A0A011NCY6_9PAST</name>
<comment type="similarity">
    <text evidence="1 6">Belongs to the acylphosphatase family.</text>
</comment>
<feature type="domain" description="Acylphosphatase-like" evidence="7">
    <location>
        <begin position="3"/>
        <end position="90"/>
    </location>
</feature>
<evidence type="ECO:0000256" key="1">
    <source>
        <dbReference type="ARBA" id="ARBA00005614"/>
    </source>
</evidence>
<evidence type="ECO:0000256" key="5">
    <source>
        <dbReference type="PROSITE-ProRule" id="PRU00520"/>
    </source>
</evidence>
<dbReference type="NCBIfam" id="NF011000">
    <property type="entry name" value="PRK14426.1"/>
    <property type="match status" value="1"/>
</dbReference>
<dbReference type="NCBIfam" id="NF011019">
    <property type="entry name" value="PRK14448.1"/>
    <property type="match status" value="1"/>
</dbReference>
<dbReference type="PANTHER" id="PTHR47268">
    <property type="entry name" value="ACYLPHOSPHATASE"/>
    <property type="match status" value="1"/>
</dbReference>
<organism evidence="8 10">
    <name type="scientific">Mannheimia granulomatis</name>
    <dbReference type="NCBI Taxonomy" id="85402"/>
    <lineage>
        <taxon>Bacteria</taxon>
        <taxon>Pseudomonadati</taxon>
        <taxon>Pseudomonadota</taxon>
        <taxon>Gammaproteobacteria</taxon>
        <taxon>Pasteurellales</taxon>
        <taxon>Pasteurellaceae</taxon>
        <taxon>Mannheimia</taxon>
    </lineage>
</organism>
<keyword evidence="10" id="KW-1185">Reference proteome</keyword>
<evidence type="ECO:0000256" key="6">
    <source>
        <dbReference type="RuleBase" id="RU004168"/>
    </source>
</evidence>
<dbReference type="EC" id="3.6.1.7" evidence="2 5"/>
<feature type="active site" evidence="5">
    <location>
        <position position="36"/>
    </location>
</feature>
<dbReference type="PRINTS" id="PR00112">
    <property type="entry name" value="ACYLPHPHTASE"/>
</dbReference>
<dbReference type="Pfam" id="PF00708">
    <property type="entry name" value="Acylphosphatase"/>
    <property type="match status" value="1"/>
</dbReference>
<proteinExistence type="inferred from homology"/>
<keyword evidence="5 8" id="KW-0378">Hydrolase</keyword>
<dbReference type="PROSITE" id="PS00150">
    <property type="entry name" value="ACYLPHOSPHATASE_1"/>
    <property type="match status" value="1"/>
</dbReference>